<evidence type="ECO:0000313" key="1">
    <source>
        <dbReference type="EMBL" id="QHT91147.1"/>
    </source>
</evidence>
<proteinExistence type="predicted"/>
<accession>A0A6C0IGV9</accession>
<dbReference type="EMBL" id="MN740163">
    <property type="protein sequence ID" value="QHT91147.1"/>
    <property type="molecule type" value="Genomic_DNA"/>
</dbReference>
<dbReference type="AlphaFoldDB" id="A0A6C0IGV9"/>
<sequence>MNKTLSLSSINNKHLSMILTRFNDKFRYKDKDNEKKTTNKMYDIDKIEDIYTKVCKYTQDKINEKTHLVIRFTAKNEEGIICLSILLDNYNDLIQ</sequence>
<reference evidence="1" key="1">
    <citation type="journal article" date="2020" name="Nature">
        <title>Giant virus diversity and host interactions through global metagenomics.</title>
        <authorList>
            <person name="Schulz F."/>
            <person name="Roux S."/>
            <person name="Paez-Espino D."/>
            <person name="Jungbluth S."/>
            <person name="Walsh D.A."/>
            <person name="Denef V.J."/>
            <person name="McMahon K.D."/>
            <person name="Konstantinidis K.T."/>
            <person name="Eloe-Fadrosh E.A."/>
            <person name="Kyrpides N.C."/>
            <person name="Woyke T."/>
        </authorList>
    </citation>
    <scope>NUCLEOTIDE SEQUENCE</scope>
    <source>
        <strain evidence="1">GVMAG-M-3300023184-72</strain>
    </source>
</reference>
<organism evidence="1">
    <name type="scientific">viral metagenome</name>
    <dbReference type="NCBI Taxonomy" id="1070528"/>
    <lineage>
        <taxon>unclassified sequences</taxon>
        <taxon>metagenomes</taxon>
        <taxon>organismal metagenomes</taxon>
    </lineage>
</organism>
<name>A0A6C0IGV9_9ZZZZ</name>
<protein>
    <submittedName>
        <fullName evidence="1">Uncharacterized protein</fullName>
    </submittedName>
</protein>